<organism evidence="6 7">
    <name type="scientific">Kribbella jejuensis</name>
    <dbReference type="NCBI Taxonomy" id="236068"/>
    <lineage>
        <taxon>Bacteria</taxon>
        <taxon>Bacillati</taxon>
        <taxon>Actinomycetota</taxon>
        <taxon>Actinomycetes</taxon>
        <taxon>Propionibacteriales</taxon>
        <taxon>Kribbellaceae</taxon>
        <taxon>Kribbella</taxon>
    </lineage>
</organism>
<dbReference type="InterPro" id="IPR050985">
    <property type="entry name" value="Alpha-glycosidase_related"/>
</dbReference>
<dbReference type="CDD" id="cd14791">
    <property type="entry name" value="GH36"/>
    <property type="match status" value="1"/>
</dbReference>
<dbReference type="EMBL" id="VFMM01000001">
    <property type="protein sequence ID" value="TQJ16172.1"/>
    <property type="molecule type" value="Genomic_DNA"/>
</dbReference>
<dbReference type="Pfam" id="PF02065">
    <property type="entry name" value="Melibiase"/>
    <property type="match status" value="1"/>
</dbReference>
<evidence type="ECO:0000256" key="2">
    <source>
        <dbReference type="ARBA" id="ARBA00012755"/>
    </source>
</evidence>
<gene>
    <name evidence="6" type="ORF">FB475_0261</name>
</gene>
<name>A0A542ELE7_9ACTN</name>
<evidence type="ECO:0000313" key="6">
    <source>
        <dbReference type="EMBL" id="TQJ16172.1"/>
    </source>
</evidence>
<dbReference type="EC" id="3.2.1.22" evidence="2"/>
<keyword evidence="3" id="KW-0378">Hydrolase</keyword>
<accession>A0A542ELE7</accession>
<dbReference type="AlphaFoldDB" id="A0A542ELE7"/>
<dbReference type="PRINTS" id="PR00743">
    <property type="entry name" value="GLHYDRLASE36"/>
</dbReference>
<dbReference type="PANTHER" id="PTHR43053">
    <property type="entry name" value="GLYCOSIDASE FAMILY 31"/>
    <property type="match status" value="1"/>
</dbReference>
<dbReference type="PANTHER" id="PTHR43053:SF3">
    <property type="entry name" value="ALPHA-GALACTOSIDASE C-RELATED"/>
    <property type="match status" value="1"/>
</dbReference>
<dbReference type="OrthoDB" id="9758822at2"/>
<feature type="domain" description="Glycosyl hydrolase family 36 N-terminal" evidence="5">
    <location>
        <begin position="40"/>
        <end position="169"/>
    </location>
</feature>
<keyword evidence="4" id="KW-0326">Glycosidase</keyword>
<dbReference type="InterPro" id="IPR017853">
    <property type="entry name" value="GH"/>
</dbReference>
<evidence type="ECO:0000256" key="3">
    <source>
        <dbReference type="ARBA" id="ARBA00022801"/>
    </source>
</evidence>
<dbReference type="InterPro" id="IPR013785">
    <property type="entry name" value="Aldolase_TIM"/>
</dbReference>
<dbReference type="GO" id="GO:0016052">
    <property type="term" value="P:carbohydrate catabolic process"/>
    <property type="evidence" value="ECO:0007669"/>
    <property type="project" value="InterPro"/>
</dbReference>
<dbReference type="Gene3D" id="3.20.20.70">
    <property type="entry name" value="Aldolase class I"/>
    <property type="match status" value="1"/>
</dbReference>
<reference evidence="6 7" key="1">
    <citation type="submission" date="2019-06" db="EMBL/GenBank/DDBJ databases">
        <title>Sequencing the genomes of 1000 actinobacteria strains.</title>
        <authorList>
            <person name="Klenk H.-P."/>
        </authorList>
    </citation>
    <scope>NUCLEOTIDE SEQUENCE [LARGE SCALE GENOMIC DNA]</scope>
    <source>
        <strain evidence="6 7">DSM 17305</strain>
    </source>
</reference>
<evidence type="ECO:0000313" key="7">
    <source>
        <dbReference type="Proteomes" id="UP000316298"/>
    </source>
</evidence>
<sequence>MTSISLTGAGSGLALTASWRDDAPATLSLRAPGQDTAAASGQPLVELLASGHGRDWAGPRYVATSIGQRLRYLSHELTSYGNRHTLALTQTDAVTGLDVTSLLSIDDEHLAVRSRTIVTNNGSGPVTLQAVSSLVFGDFGAVDIDSAYLLRGRSDWLAEGRWSRQPLRDAGLPGLTTPGRSFRTRGCIEASSLSSWSTAQELPMGVIEHDGAGWSFQIEHNGGWLWQLGEVPDGLYLALFGPTDEQHGWQLELSPGATFESVPAALAIELGGPVDTLTAFRRASRPAGHRPELPVVFNDYMNTVMGDPSAELLHPLVDAAAASGAEYFVIDAGWYADNGDWWDAVGEWQPSTRRFPGGIGEVLDHIRERGMVPGLWLEPEVVGTNSPMALKLPDTAFLVRDGVRVIEHGRYHLDFSSAQAVEHLNEVVDRLVNDLGVGYFKFDYNIRAGVGSDGAAASAGHGLLRHNLGYLAWIDSLRQRHPQLMLENCASGGMRQDFATVSRFDLQSTSDQEDLYAYAPVAASAPMLVLPEQAANWAYPQPDMTDDAIVFTLSTAMLGRLYLSGWLDKLSEHQRLMVAAAVQAHRELRDRVPQSIPFWPTGLPQWTDPWITLGLRDDDTLYLTLWRRDTEPGEVRVSLPPAPTGRRWDHLSAVFPAESPLRIELDPSGGSLTVADERGLHAARVVKLQAVPTE</sequence>
<dbReference type="Pfam" id="PF16875">
    <property type="entry name" value="Glyco_hydro_36N"/>
    <property type="match status" value="1"/>
</dbReference>
<keyword evidence="7" id="KW-1185">Reference proteome</keyword>
<dbReference type="InterPro" id="IPR038417">
    <property type="entry name" value="Alpga-gal_N_sf"/>
</dbReference>
<dbReference type="SUPFAM" id="SSF51445">
    <property type="entry name" value="(Trans)glycosidases"/>
    <property type="match status" value="1"/>
</dbReference>
<dbReference type="GO" id="GO:0004557">
    <property type="term" value="F:alpha-galactosidase activity"/>
    <property type="evidence" value="ECO:0007669"/>
    <property type="project" value="UniProtKB-EC"/>
</dbReference>
<evidence type="ECO:0000259" key="5">
    <source>
        <dbReference type="Pfam" id="PF16875"/>
    </source>
</evidence>
<comment type="caution">
    <text evidence="6">The sequence shown here is derived from an EMBL/GenBank/DDBJ whole genome shotgun (WGS) entry which is preliminary data.</text>
</comment>
<evidence type="ECO:0000256" key="1">
    <source>
        <dbReference type="ARBA" id="ARBA00001255"/>
    </source>
</evidence>
<dbReference type="Proteomes" id="UP000316298">
    <property type="component" value="Unassembled WGS sequence"/>
</dbReference>
<proteinExistence type="predicted"/>
<dbReference type="RefSeq" id="WP_141851721.1">
    <property type="nucleotide sequence ID" value="NZ_BAAAKA010000008.1"/>
</dbReference>
<comment type="catalytic activity">
    <reaction evidence="1">
        <text>Hydrolysis of terminal, non-reducing alpha-D-galactose residues in alpha-D-galactosides, including galactose oligosaccharides, galactomannans and galactolipids.</text>
        <dbReference type="EC" id="3.2.1.22"/>
    </reaction>
</comment>
<dbReference type="InterPro" id="IPR031704">
    <property type="entry name" value="Glyco_hydro_36_N"/>
</dbReference>
<protein>
    <recommendedName>
        <fullName evidence="2">alpha-galactosidase</fullName>
        <ecNumber evidence="2">3.2.1.22</ecNumber>
    </recommendedName>
</protein>
<dbReference type="Gene3D" id="2.70.98.60">
    <property type="entry name" value="alpha-galactosidase from lactobacil brevis"/>
    <property type="match status" value="1"/>
</dbReference>
<evidence type="ECO:0000256" key="4">
    <source>
        <dbReference type="ARBA" id="ARBA00023295"/>
    </source>
</evidence>
<dbReference type="InterPro" id="IPR002252">
    <property type="entry name" value="Glyco_hydro_36"/>
</dbReference>